<gene>
    <name evidence="15" type="ORF">GW7_17107</name>
</gene>
<keyword evidence="5" id="KW-0597">Phosphoprotein</keyword>
<evidence type="ECO:0000256" key="12">
    <source>
        <dbReference type="ARBA" id="ARBA00042512"/>
    </source>
</evidence>
<keyword evidence="9" id="KW-0215">Deoxyribonucleotide synthesis</keyword>
<evidence type="ECO:0000256" key="7">
    <source>
        <dbReference type="ARBA" id="ARBA00023002"/>
    </source>
</evidence>
<dbReference type="InParanoid" id="G5CB14"/>
<dbReference type="Gene3D" id="1.10.620.20">
    <property type="entry name" value="Ribonucleotide Reductase, subunit A"/>
    <property type="match status" value="1"/>
</dbReference>
<evidence type="ECO:0000256" key="1">
    <source>
        <dbReference type="ARBA" id="ARBA00001962"/>
    </source>
</evidence>
<dbReference type="EC" id="1.17.4.1" evidence="3"/>
<dbReference type="AlphaFoldDB" id="G5CB14"/>
<evidence type="ECO:0000313" key="16">
    <source>
        <dbReference type="Proteomes" id="UP000006813"/>
    </source>
</evidence>
<evidence type="ECO:0000313" key="15">
    <source>
        <dbReference type="EMBL" id="EHB18725.1"/>
    </source>
</evidence>
<evidence type="ECO:0000256" key="14">
    <source>
        <dbReference type="ARBA" id="ARBA00047043"/>
    </source>
</evidence>
<evidence type="ECO:0000256" key="3">
    <source>
        <dbReference type="ARBA" id="ARBA00012274"/>
    </source>
</evidence>
<evidence type="ECO:0000256" key="10">
    <source>
        <dbReference type="ARBA" id="ARBA00030749"/>
    </source>
</evidence>
<dbReference type="PANTHER" id="PTHR23409:SF20">
    <property type="entry name" value="RIBONUCLEOSIDE-DIPHOSPHATE REDUCTASE SUBUNIT M2"/>
    <property type="match status" value="1"/>
</dbReference>
<dbReference type="SUPFAM" id="SSF47240">
    <property type="entry name" value="Ferritin-like"/>
    <property type="match status" value="1"/>
</dbReference>
<comment type="subunit">
    <text evidence="14">Heterodimer of a large and a small subunit. Interacts (via Cy motif and when phosphorylated at Thr-33) with CCNF; the interaction occurs exclusively in G2 and early M.</text>
</comment>
<dbReference type="InterPro" id="IPR000358">
    <property type="entry name" value="RNR_small_fam"/>
</dbReference>
<evidence type="ECO:0000256" key="9">
    <source>
        <dbReference type="ARBA" id="ARBA00023116"/>
    </source>
</evidence>
<dbReference type="GO" id="GO:0005829">
    <property type="term" value="C:cytosol"/>
    <property type="evidence" value="ECO:0007669"/>
    <property type="project" value="TreeGrafter"/>
</dbReference>
<sequence>MLSVRAPLATITDKQQLQLSRLKGLNLAYKENTPPTLSGTRVLASKTSWRIFQEPAEPKSKGLAPSVEDELLLRENPDLIGMNCNLMKQYIEFVADRLMLELGFNKEVFHVENPFDFMEHIFLEGKTNLFEKRVDEYQRMGIMSSPTENSFALDVDF</sequence>
<evidence type="ECO:0000256" key="11">
    <source>
        <dbReference type="ARBA" id="ARBA00040401"/>
    </source>
</evidence>
<evidence type="ECO:0000256" key="2">
    <source>
        <dbReference type="ARBA" id="ARBA00004496"/>
    </source>
</evidence>
<dbReference type="GO" id="GO:0046872">
    <property type="term" value="F:metal ion binding"/>
    <property type="evidence" value="ECO:0007669"/>
    <property type="project" value="UniProtKB-KW"/>
</dbReference>
<dbReference type="GO" id="GO:0009263">
    <property type="term" value="P:deoxyribonucleotide biosynthetic process"/>
    <property type="evidence" value="ECO:0007669"/>
    <property type="project" value="UniProtKB-KW"/>
</dbReference>
<evidence type="ECO:0000256" key="8">
    <source>
        <dbReference type="ARBA" id="ARBA00023004"/>
    </source>
</evidence>
<dbReference type="PANTHER" id="PTHR23409">
    <property type="entry name" value="RIBONUCLEOSIDE-DIPHOSPHATE REDUCTASE SMALL CHAIN"/>
    <property type="match status" value="1"/>
</dbReference>
<keyword evidence="6" id="KW-0479">Metal-binding</keyword>
<dbReference type="EMBL" id="JH174263">
    <property type="protein sequence ID" value="EHB18725.1"/>
    <property type="molecule type" value="Genomic_DNA"/>
</dbReference>
<dbReference type="STRING" id="10181.G5CB14"/>
<keyword evidence="7" id="KW-0560">Oxidoreductase</keyword>
<dbReference type="Proteomes" id="UP000006813">
    <property type="component" value="Unassembled WGS sequence"/>
</dbReference>
<dbReference type="InterPro" id="IPR012348">
    <property type="entry name" value="RNR-like"/>
</dbReference>
<evidence type="ECO:0000256" key="5">
    <source>
        <dbReference type="ARBA" id="ARBA00022553"/>
    </source>
</evidence>
<keyword evidence="8" id="KW-0408">Iron</keyword>
<reference evidence="15 16" key="1">
    <citation type="journal article" date="2011" name="Nature">
        <title>Genome sequencing reveals insights into physiology and longevity of the naked mole rat.</title>
        <authorList>
            <person name="Kim E.B."/>
            <person name="Fang X."/>
            <person name="Fushan A.A."/>
            <person name="Huang Z."/>
            <person name="Lobanov A.V."/>
            <person name="Han L."/>
            <person name="Marino S.M."/>
            <person name="Sun X."/>
            <person name="Turanov A.A."/>
            <person name="Yang P."/>
            <person name="Yim S.H."/>
            <person name="Zhao X."/>
            <person name="Kasaikina M.V."/>
            <person name="Stoletzki N."/>
            <person name="Peng C."/>
            <person name="Polak P."/>
            <person name="Xiong Z."/>
            <person name="Kiezun A."/>
            <person name="Zhu Y."/>
            <person name="Chen Y."/>
            <person name="Kryukov G.V."/>
            <person name="Zhang Q."/>
            <person name="Peshkin L."/>
            <person name="Yang L."/>
            <person name="Bronson R.T."/>
            <person name="Buffenstein R."/>
            <person name="Wang B."/>
            <person name="Han C."/>
            <person name="Li Q."/>
            <person name="Chen L."/>
            <person name="Zhao W."/>
            <person name="Sunyaev S.R."/>
            <person name="Park T.J."/>
            <person name="Zhang G."/>
            <person name="Wang J."/>
            <person name="Gladyshev V.N."/>
        </authorList>
    </citation>
    <scope>NUCLEOTIDE SEQUENCE [LARGE SCALE GENOMIC DNA]</scope>
</reference>
<protein>
    <recommendedName>
        <fullName evidence="11">Ribonucleoside-diphosphate reductase subunit M2</fullName>
        <ecNumber evidence="3">1.17.4.1</ecNumber>
    </recommendedName>
    <alternativeName>
        <fullName evidence="12">Ribonucleotide reductase small chain</fullName>
    </alternativeName>
    <alternativeName>
        <fullName evidence="10">Ribonucleotide reductase small subunit</fullName>
    </alternativeName>
</protein>
<organism evidence="15 16">
    <name type="scientific">Heterocephalus glaber</name>
    <name type="common">Naked mole rat</name>
    <dbReference type="NCBI Taxonomy" id="10181"/>
    <lineage>
        <taxon>Eukaryota</taxon>
        <taxon>Metazoa</taxon>
        <taxon>Chordata</taxon>
        <taxon>Craniata</taxon>
        <taxon>Vertebrata</taxon>
        <taxon>Euteleostomi</taxon>
        <taxon>Mammalia</taxon>
        <taxon>Eutheria</taxon>
        <taxon>Euarchontoglires</taxon>
        <taxon>Glires</taxon>
        <taxon>Rodentia</taxon>
        <taxon>Hystricomorpha</taxon>
        <taxon>Bathyergidae</taxon>
        <taxon>Heterocephalus</taxon>
    </lineage>
</organism>
<evidence type="ECO:0000256" key="13">
    <source>
        <dbReference type="ARBA" id="ARBA00045635"/>
    </source>
</evidence>
<proteinExistence type="predicted"/>
<comment type="subcellular location">
    <subcellularLocation>
        <location evidence="2">Cytoplasm</location>
    </subcellularLocation>
</comment>
<keyword evidence="4" id="KW-0963">Cytoplasm</keyword>
<dbReference type="InterPro" id="IPR009078">
    <property type="entry name" value="Ferritin-like_SF"/>
</dbReference>
<comment type="function">
    <text evidence="13">Provides the precursors necessary for DNA synthesis. Catalyzes the biosynthesis of deoxyribonucleotides from the corresponding ribonucleotides. Inhibits Wnt signaling.</text>
</comment>
<evidence type="ECO:0000256" key="4">
    <source>
        <dbReference type="ARBA" id="ARBA00022490"/>
    </source>
</evidence>
<dbReference type="GO" id="GO:0004748">
    <property type="term" value="F:ribonucleoside-diphosphate reductase activity, thioredoxin disulfide as acceptor"/>
    <property type="evidence" value="ECO:0007669"/>
    <property type="project" value="UniProtKB-EC"/>
</dbReference>
<accession>G5CB14</accession>
<name>G5CB14_HETGA</name>
<comment type="cofactor">
    <cofactor evidence="1">
        <name>Fe cation</name>
        <dbReference type="ChEBI" id="CHEBI:24875"/>
    </cofactor>
</comment>
<evidence type="ECO:0000256" key="6">
    <source>
        <dbReference type="ARBA" id="ARBA00022723"/>
    </source>
</evidence>